<name>A0ABT0C8W2_THEVL</name>
<dbReference type="SMART" id="SM00357">
    <property type="entry name" value="CSP"/>
    <property type="match status" value="1"/>
</dbReference>
<dbReference type="SUPFAM" id="SSF50249">
    <property type="entry name" value="Nucleic acid-binding proteins"/>
    <property type="match status" value="3"/>
</dbReference>
<dbReference type="InterPro" id="IPR001900">
    <property type="entry name" value="RNase_II/R"/>
</dbReference>
<protein>
    <submittedName>
        <fullName evidence="5">VacB/RNase II family 3'-5' exoribonuclease</fullName>
    </submittedName>
</protein>
<dbReference type="InterPro" id="IPR013223">
    <property type="entry name" value="RNase_B_OB_dom"/>
</dbReference>
<accession>A0ABT0C8W2</accession>
<dbReference type="EMBL" id="JAFIRA010000007">
    <property type="protein sequence ID" value="MCJ2542209.1"/>
    <property type="molecule type" value="Genomic_DNA"/>
</dbReference>
<comment type="caution">
    <text evidence="5">The sequence shown here is derived from an EMBL/GenBank/DDBJ whole genome shotgun (WGS) entry which is preliminary data.</text>
</comment>
<keyword evidence="3" id="KW-0269">Exonuclease</keyword>
<dbReference type="CDD" id="cd04471">
    <property type="entry name" value="S1_RNase_R"/>
    <property type="match status" value="1"/>
</dbReference>
<keyword evidence="2" id="KW-0378">Hydrolase</keyword>
<evidence type="ECO:0000313" key="5">
    <source>
        <dbReference type="EMBL" id="MCJ2542209.1"/>
    </source>
</evidence>
<keyword evidence="6" id="KW-1185">Reference proteome</keyword>
<evidence type="ECO:0000313" key="6">
    <source>
        <dbReference type="Proteomes" id="UP000830835"/>
    </source>
</evidence>
<proteinExistence type="predicted"/>
<reference evidence="5" key="1">
    <citation type="submission" date="2021-02" db="EMBL/GenBank/DDBJ databases">
        <title>The CRISPR/cas machinery reduction and long-range gene transfer in the hot spring cyanobacterium Synechococcus.</title>
        <authorList>
            <person name="Dvorak P."/>
            <person name="Jahodarova E."/>
            <person name="Hasler P."/>
            <person name="Poulickova A."/>
        </authorList>
    </citation>
    <scope>NUCLEOTIDE SEQUENCE</scope>
    <source>
        <strain evidence="5">Rupite</strain>
    </source>
</reference>
<dbReference type="Pfam" id="PF08206">
    <property type="entry name" value="OB_RNB"/>
    <property type="match status" value="1"/>
</dbReference>
<dbReference type="InterPro" id="IPR050180">
    <property type="entry name" value="RNR_Ribonuclease"/>
</dbReference>
<dbReference type="Pfam" id="PF17876">
    <property type="entry name" value="CSD2"/>
    <property type="match status" value="1"/>
</dbReference>
<dbReference type="InterPro" id="IPR011129">
    <property type="entry name" value="CSD"/>
</dbReference>
<dbReference type="SMART" id="SM00316">
    <property type="entry name" value="S1"/>
    <property type="match status" value="1"/>
</dbReference>
<dbReference type="RefSeq" id="WP_244349438.1">
    <property type="nucleotide sequence ID" value="NZ_JAFIRA010000007.1"/>
</dbReference>
<dbReference type="InterPro" id="IPR003029">
    <property type="entry name" value="S1_domain"/>
</dbReference>
<dbReference type="Pfam" id="PF00575">
    <property type="entry name" value="S1"/>
    <property type="match status" value="1"/>
</dbReference>
<dbReference type="Proteomes" id="UP000830835">
    <property type="component" value="Unassembled WGS sequence"/>
</dbReference>
<keyword evidence="1" id="KW-0540">Nuclease</keyword>
<gene>
    <name evidence="5" type="ORF">JX360_04705</name>
</gene>
<evidence type="ECO:0000256" key="3">
    <source>
        <dbReference type="ARBA" id="ARBA00022839"/>
    </source>
</evidence>
<dbReference type="InterPro" id="IPR040476">
    <property type="entry name" value="CSD2"/>
</dbReference>
<organism evidence="5 6">
    <name type="scientific">Thermostichus vulcanus str. 'Rupite'</name>
    <dbReference type="NCBI Taxonomy" id="2813851"/>
    <lineage>
        <taxon>Bacteria</taxon>
        <taxon>Bacillati</taxon>
        <taxon>Cyanobacteriota</taxon>
        <taxon>Cyanophyceae</taxon>
        <taxon>Thermostichales</taxon>
        <taxon>Thermostichaceae</taxon>
        <taxon>Thermostichus</taxon>
    </lineage>
</organism>
<dbReference type="SMART" id="SM00955">
    <property type="entry name" value="RNB"/>
    <property type="match status" value="1"/>
</dbReference>
<evidence type="ECO:0000256" key="1">
    <source>
        <dbReference type="ARBA" id="ARBA00022722"/>
    </source>
</evidence>
<dbReference type="InterPro" id="IPR012340">
    <property type="entry name" value="NA-bd_OB-fold"/>
</dbReference>
<dbReference type="Gene3D" id="2.40.50.140">
    <property type="entry name" value="Nucleic acid-binding proteins"/>
    <property type="match status" value="2"/>
</dbReference>
<evidence type="ECO:0000256" key="2">
    <source>
        <dbReference type="ARBA" id="ARBA00022801"/>
    </source>
</evidence>
<sequence>MDFSRLFHHFLSQTPDQFTDKEALFSLLQAQGLEAQEMLEIALDGLVRVGFLEQQPGDPPRYRRRQDESLVVGRLRCSSKGFCFAIRDEPGVEDIYIHGSNLSGAWNGDQVLARVTKDGNRRRSPEGEVAAVIERVNSTLVGRLKQTEQGFRVVPLDDRLLFELALSEPGIPASSEGSGSPVELAEGRVAYVEVERYPLADLPPTGTIRKILGNGPDASIDADLVCCKYNLPQEFPAAVVEAATALPKKLSRADQKGRRDLRDWLCVTLEPLDLQHPHGLEPNVAVSLQAQPEGGWLLGVHIADVPHWLEPSRTGDRESLHPLEQEAQQRTATVYLDTMVLPLFPPEAHTRLALLPQQERLAYSLLLRISPEGVLEGFEIQPSVVQSRAHLSYGQVQALLATAADLNPEEEVPELMALLQNLLRLSQILRVKRHQAGGFDLPLLDLLTPHSADESGYGPLLISDRLSAHALMTEILLLANQTLGNHLRQLGIPSLARVQPAPSAEALQGFLRLVNSMKLDLTLQDPETVTLADWQRICARITAPDVLASGASPALVAQLLATLPPVEYRLQPLPEGESLGHFGLGLTEPYATFTAPLRRYSDLLNLRALHLALSKGRDRRSTRVKTGVDLHSHTCHGQINWNVLPPKVQEEWQEFLQAQLEPLREGHQVRLKAEQELMGLKRSEFMQKHLGEVFPGLIIGVQNYGFFVQVDPILAEGLVRVSSLKNDWYEYRSRQQALVGRKSRQQFRLGDRVEVQIKNVDYYRQQIDLAVIGEGRPYEEED</sequence>
<dbReference type="PROSITE" id="PS50126">
    <property type="entry name" value="S1"/>
    <property type="match status" value="1"/>
</dbReference>
<dbReference type="PANTHER" id="PTHR23355">
    <property type="entry name" value="RIBONUCLEASE"/>
    <property type="match status" value="1"/>
</dbReference>
<feature type="domain" description="S1 motif" evidence="4">
    <location>
        <begin position="691"/>
        <end position="772"/>
    </location>
</feature>
<evidence type="ECO:0000259" key="4">
    <source>
        <dbReference type="PROSITE" id="PS50126"/>
    </source>
</evidence>
<dbReference type="Pfam" id="PF00773">
    <property type="entry name" value="RNB"/>
    <property type="match status" value="1"/>
</dbReference>
<dbReference type="PANTHER" id="PTHR23355:SF9">
    <property type="entry name" value="DIS3-LIKE EXONUCLEASE 2"/>
    <property type="match status" value="1"/>
</dbReference>